<keyword evidence="1" id="KW-0812">Transmembrane</keyword>
<name>A0A5C0B2P2_9BURK</name>
<sequence>MNSFPPAPSANQRFPWKIIVRALLGSLLAIALGYMVYTFAYAYPYCTGPHLSNCGLGPGLALFASMVFAGAALVLSLLLVYLWPKSPMPLALQRTCKLLAGVSAICLISHIVRLNL</sequence>
<evidence type="ECO:0000256" key="1">
    <source>
        <dbReference type="SAM" id="Phobius"/>
    </source>
</evidence>
<keyword evidence="3" id="KW-1185">Reference proteome</keyword>
<dbReference type="AlphaFoldDB" id="A0A5C0B2P2"/>
<dbReference type="KEGG" id="pacr:FXN63_20685"/>
<dbReference type="EMBL" id="CP043046">
    <property type="protein sequence ID" value="QEI07983.1"/>
    <property type="molecule type" value="Genomic_DNA"/>
</dbReference>
<proteinExistence type="predicted"/>
<organism evidence="2 3">
    <name type="scientific">Pigmentiphaga aceris</name>
    <dbReference type="NCBI Taxonomy" id="1940612"/>
    <lineage>
        <taxon>Bacteria</taxon>
        <taxon>Pseudomonadati</taxon>
        <taxon>Pseudomonadota</taxon>
        <taxon>Betaproteobacteria</taxon>
        <taxon>Burkholderiales</taxon>
        <taxon>Alcaligenaceae</taxon>
        <taxon>Pigmentiphaga</taxon>
    </lineage>
</organism>
<protein>
    <submittedName>
        <fullName evidence="2">Uncharacterized protein</fullName>
    </submittedName>
</protein>
<keyword evidence="1" id="KW-0472">Membrane</keyword>
<feature type="transmembrane region" description="Helical" evidence="1">
    <location>
        <begin position="60"/>
        <end position="83"/>
    </location>
</feature>
<reference evidence="2 3" key="1">
    <citation type="submission" date="2019-08" db="EMBL/GenBank/DDBJ databases">
        <title>Amphibian skin-associated Pigmentiphaga: genome sequence and occurrence across geography and hosts.</title>
        <authorList>
            <person name="Bletz M.C."/>
            <person name="Bunk B."/>
            <person name="Sproeer C."/>
            <person name="Biwer P."/>
            <person name="Reiter S."/>
            <person name="Rabemananjara F.C.E."/>
            <person name="Schulz S."/>
            <person name="Overmann J."/>
            <person name="Vences M."/>
        </authorList>
    </citation>
    <scope>NUCLEOTIDE SEQUENCE [LARGE SCALE GENOMIC DNA]</scope>
    <source>
        <strain evidence="2 3">Mada1488</strain>
    </source>
</reference>
<accession>A0A5C0B2P2</accession>
<dbReference type="RefSeq" id="WP_148817063.1">
    <property type="nucleotide sequence ID" value="NZ_CP043046.1"/>
</dbReference>
<evidence type="ECO:0000313" key="2">
    <source>
        <dbReference type="EMBL" id="QEI07983.1"/>
    </source>
</evidence>
<gene>
    <name evidence="2" type="ORF">FXN63_20685</name>
</gene>
<feature type="transmembrane region" description="Helical" evidence="1">
    <location>
        <begin position="95"/>
        <end position="112"/>
    </location>
</feature>
<feature type="transmembrane region" description="Helical" evidence="1">
    <location>
        <begin position="18"/>
        <end position="40"/>
    </location>
</feature>
<dbReference type="Proteomes" id="UP000325161">
    <property type="component" value="Chromosome"/>
</dbReference>
<evidence type="ECO:0000313" key="3">
    <source>
        <dbReference type="Proteomes" id="UP000325161"/>
    </source>
</evidence>
<keyword evidence="1" id="KW-1133">Transmembrane helix</keyword>